<accession>A0A9X3L7R8</accession>
<proteinExistence type="inferred from homology"/>
<dbReference type="Proteomes" id="UP001152172">
    <property type="component" value="Unassembled WGS sequence"/>
</dbReference>
<organism evidence="3 4">
    <name type="scientific">Psychrobacillus psychrodurans</name>
    <dbReference type="NCBI Taxonomy" id="126157"/>
    <lineage>
        <taxon>Bacteria</taxon>
        <taxon>Bacillati</taxon>
        <taxon>Bacillota</taxon>
        <taxon>Bacilli</taxon>
        <taxon>Bacillales</taxon>
        <taxon>Bacillaceae</taxon>
        <taxon>Psychrobacillus</taxon>
    </lineage>
</organism>
<dbReference type="RefSeq" id="WP_269921353.1">
    <property type="nucleotide sequence ID" value="NZ_JAMKBI010000003.1"/>
</dbReference>
<evidence type="ECO:0000256" key="1">
    <source>
        <dbReference type="ARBA" id="ARBA00009108"/>
    </source>
</evidence>
<keyword evidence="2" id="KW-0472">Membrane</keyword>
<keyword evidence="2" id="KW-0812">Transmembrane</keyword>
<feature type="transmembrane region" description="Helical" evidence="2">
    <location>
        <begin position="5"/>
        <end position="24"/>
    </location>
</feature>
<name>A0A9X3L7R8_9BACI</name>
<sequence>MKKTVYIRFTIILLIVGFMLAVQYNTVQNPETRDTRDIWAIRQELSKETETHSELLSEVYMLDQTILKYGNKVSESAAFALEDTVVQLKEDIGLVDYTGPGLTIKVEPSLESIALGQPIEGISPDLLIRLINEINRFKAKDIEVDGKRIIYSSPIRDVNGKTTVNNIPVRNAPFTIRIGTSTYDEAQKMYNQLEASTIGDDFYIDNLKLKIGEPEQIIRISAYDQPVNNHFLKEVPEGES</sequence>
<reference evidence="3" key="1">
    <citation type="submission" date="2022-05" db="EMBL/GenBank/DDBJ databases">
        <authorList>
            <person name="Colautti A."/>
            <person name="Iacumin L."/>
        </authorList>
    </citation>
    <scope>NUCLEOTIDE SEQUENCE</scope>
    <source>
        <strain evidence="3">DSM 30747</strain>
    </source>
</reference>
<dbReference type="Pfam" id="PF05949">
    <property type="entry name" value="DUF881"/>
    <property type="match status" value="1"/>
</dbReference>
<protein>
    <submittedName>
        <fullName evidence="3">DUF881 domain-containing protein</fullName>
    </submittedName>
</protein>
<keyword evidence="2" id="KW-1133">Transmembrane helix</keyword>
<gene>
    <name evidence="3" type="ORF">M9R61_05835</name>
</gene>
<keyword evidence="4" id="KW-1185">Reference proteome</keyword>
<dbReference type="EMBL" id="JAMKBI010000003">
    <property type="protein sequence ID" value="MCZ8532871.1"/>
    <property type="molecule type" value="Genomic_DNA"/>
</dbReference>
<evidence type="ECO:0000256" key="2">
    <source>
        <dbReference type="SAM" id="Phobius"/>
    </source>
</evidence>
<dbReference type="PANTHER" id="PTHR37313:SF2">
    <property type="entry name" value="UPF0749 PROTEIN YLXX"/>
    <property type="match status" value="1"/>
</dbReference>
<evidence type="ECO:0000313" key="3">
    <source>
        <dbReference type="EMBL" id="MCZ8532871.1"/>
    </source>
</evidence>
<comment type="similarity">
    <text evidence="1">Belongs to the UPF0749 family.</text>
</comment>
<dbReference type="InterPro" id="IPR010273">
    <property type="entry name" value="DUF881"/>
</dbReference>
<dbReference type="Gene3D" id="3.30.70.1880">
    <property type="entry name" value="Protein of unknown function DUF881"/>
    <property type="match status" value="1"/>
</dbReference>
<dbReference type="AlphaFoldDB" id="A0A9X3L7R8"/>
<evidence type="ECO:0000313" key="4">
    <source>
        <dbReference type="Proteomes" id="UP001152172"/>
    </source>
</evidence>
<comment type="caution">
    <text evidence="3">The sequence shown here is derived from an EMBL/GenBank/DDBJ whole genome shotgun (WGS) entry which is preliminary data.</text>
</comment>
<dbReference type="PANTHER" id="PTHR37313">
    <property type="entry name" value="UPF0749 PROTEIN RV1825"/>
    <property type="match status" value="1"/>
</dbReference>